<dbReference type="GO" id="GO:0005085">
    <property type="term" value="F:guanyl-nucleotide exchange factor activity"/>
    <property type="evidence" value="ECO:0007669"/>
    <property type="project" value="UniProtKB-UniRule"/>
</dbReference>
<dbReference type="InterPro" id="IPR038937">
    <property type="entry name" value="RopGEF"/>
</dbReference>
<evidence type="ECO:0000313" key="5">
    <source>
        <dbReference type="Proteomes" id="UP000655225"/>
    </source>
</evidence>
<feature type="domain" description="PRONE" evidence="3">
    <location>
        <begin position="110"/>
        <end position="482"/>
    </location>
</feature>
<dbReference type="PANTHER" id="PTHR33101:SF2">
    <property type="entry name" value="ROP GUANINE NUCLEOTIDE EXCHANGE FACTOR 14"/>
    <property type="match status" value="1"/>
</dbReference>
<sequence>MRRLACCSRHKEISLDFDERDHGNLSGIMTYNGLEGCILNSLSYDNESGTSRVDGCATDSLNEDDLSRSSSKNIFGSFSPQLLMNRRYKDSPDEWKEVPKIPQHFYAKEKPACNIQFSEVETMKERFAKLLLGEDVTGGCKGLSTALALSNAIMNLAVTVFGELWKLEPLPDERRNKWRREMDWLLSPANYMVELVPAKQNGANGWTLEIMTPKTRPDIHMNLPALQKLDSMLIEMLDSMVNTEFWYADGGSRAEGRSKIMRQSKRWWFPSPRVPKAGLSFPERKKLLYQAKVVHQVFKAAKSINDNILLEIPVPTVIKDSLPKSGKASLGEKLHRILTAELSSVEEMLDSLNLKSEHHALETINRLEAAIFSWKERISEQASGKSPLQNSWSFVRDPFSELDKMEVLSDRAETLLQMLKIRYPNLPQTFLVVTKIQYNKDVGHSILEAYSRVLASLAVRIVSRMEDILQEDVLSNPNSPIATCCFPRLYVSGISETPAVRGWTRHSLIDQMNRVDGRFCDFNASKASDVEIVGREACSSVSPTNSH</sequence>
<keyword evidence="1 2" id="KW-0344">Guanine-nucleotide releasing factor</keyword>
<proteinExistence type="predicted"/>
<keyword evidence="5" id="KW-1185">Reference proteome</keyword>
<dbReference type="OrthoDB" id="1053009at2759"/>
<dbReference type="PANTHER" id="PTHR33101">
    <property type="entry name" value="ROP GUANINE NUCLEOTIDE EXCHANGE FACTOR 1"/>
    <property type="match status" value="1"/>
</dbReference>
<accession>A0A834Y7D3</accession>
<dbReference type="Pfam" id="PF03759">
    <property type="entry name" value="PRONE"/>
    <property type="match status" value="1"/>
</dbReference>
<comment type="caution">
    <text evidence="4">The sequence shown here is derived from an EMBL/GenBank/DDBJ whole genome shotgun (WGS) entry which is preliminary data.</text>
</comment>
<dbReference type="Gene3D" id="1.20.58.2010">
    <property type="entry name" value="PRONE domain, subdomain 1"/>
    <property type="match status" value="2"/>
</dbReference>
<name>A0A834Y7D3_TETSI</name>
<reference evidence="4 5" key="1">
    <citation type="submission" date="2020-04" db="EMBL/GenBank/DDBJ databases">
        <title>Plant Genome Project.</title>
        <authorList>
            <person name="Zhang R.-G."/>
        </authorList>
    </citation>
    <scope>NUCLEOTIDE SEQUENCE [LARGE SCALE GENOMIC DNA]</scope>
    <source>
        <strain evidence="4">YNK0</strain>
        <tissue evidence="4">Leaf</tissue>
    </source>
</reference>
<evidence type="ECO:0000313" key="4">
    <source>
        <dbReference type="EMBL" id="KAF8376941.1"/>
    </source>
</evidence>
<dbReference type="InterPro" id="IPR005512">
    <property type="entry name" value="PRONE_dom"/>
</dbReference>
<dbReference type="FunFam" id="1.20.58.2010:FF:000001">
    <property type="entry name" value="Rop guanine nucleotide exchange factor 14"/>
    <property type="match status" value="1"/>
</dbReference>
<evidence type="ECO:0000259" key="3">
    <source>
        <dbReference type="PROSITE" id="PS51334"/>
    </source>
</evidence>
<organism evidence="4 5">
    <name type="scientific">Tetracentron sinense</name>
    <name type="common">Spur-leaf</name>
    <dbReference type="NCBI Taxonomy" id="13715"/>
    <lineage>
        <taxon>Eukaryota</taxon>
        <taxon>Viridiplantae</taxon>
        <taxon>Streptophyta</taxon>
        <taxon>Embryophyta</taxon>
        <taxon>Tracheophyta</taxon>
        <taxon>Spermatophyta</taxon>
        <taxon>Magnoliopsida</taxon>
        <taxon>Trochodendrales</taxon>
        <taxon>Trochodendraceae</taxon>
        <taxon>Tetracentron</taxon>
    </lineage>
</organism>
<dbReference type="Proteomes" id="UP000655225">
    <property type="component" value="Unassembled WGS sequence"/>
</dbReference>
<gene>
    <name evidence="4" type="ORF">HHK36_030312</name>
</gene>
<evidence type="ECO:0000256" key="1">
    <source>
        <dbReference type="ARBA" id="ARBA00022658"/>
    </source>
</evidence>
<dbReference type="AlphaFoldDB" id="A0A834Y7D3"/>
<dbReference type="OMA" id="WRTEMDW"/>
<dbReference type="FunFam" id="1.20.58.2010:FF:000003">
    <property type="entry name" value="Rop guanine nucleotide exchange factor 14"/>
    <property type="match status" value="1"/>
</dbReference>
<protein>
    <recommendedName>
        <fullName evidence="3">PRONE domain-containing protein</fullName>
    </recommendedName>
</protein>
<evidence type="ECO:0000256" key="2">
    <source>
        <dbReference type="PROSITE-ProRule" id="PRU00663"/>
    </source>
</evidence>
<dbReference type="PROSITE" id="PS51334">
    <property type="entry name" value="PRONE"/>
    <property type="match status" value="1"/>
</dbReference>
<dbReference type="EMBL" id="JABCRI010000024">
    <property type="protein sequence ID" value="KAF8376941.1"/>
    <property type="molecule type" value="Genomic_DNA"/>
</dbReference>